<dbReference type="AlphaFoldDB" id="A0A380KC11"/>
<feature type="chain" id="PRO_5038602575" evidence="2">
    <location>
        <begin position="24"/>
        <end position="277"/>
    </location>
</feature>
<reference evidence="4 5" key="1">
    <citation type="submission" date="2018-06" db="EMBL/GenBank/DDBJ databases">
        <authorList>
            <consortium name="Pathogen Informatics"/>
            <person name="Doyle S."/>
        </authorList>
    </citation>
    <scope>NUCLEOTIDE SEQUENCE [LARGE SCALE GENOMIC DNA]</scope>
    <source>
        <strain evidence="4 5">NCTC12224</strain>
    </source>
</reference>
<protein>
    <submittedName>
        <fullName evidence="4">Amino acid ABC transporter,substrate-binding protein</fullName>
    </submittedName>
</protein>
<gene>
    <name evidence="4" type="primary">fliY</name>
    <name evidence="4" type="ORF">NCTC12224_01584</name>
</gene>
<dbReference type="Gene3D" id="3.40.190.10">
    <property type="entry name" value="Periplasmic binding protein-like II"/>
    <property type="match status" value="2"/>
</dbReference>
<evidence type="ECO:0000313" key="4">
    <source>
        <dbReference type="EMBL" id="SUN61770.1"/>
    </source>
</evidence>
<keyword evidence="1 2" id="KW-0732">Signal</keyword>
<name>A0A380KC11_9STRE</name>
<dbReference type="Pfam" id="PF00497">
    <property type="entry name" value="SBP_bac_3"/>
    <property type="match status" value="1"/>
</dbReference>
<evidence type="ECO:0000313" key="5">
    <source>
        <dbReference type="Proteomes" id="UP000254924"/>
    </source>
</evidence>
<dbReference type="PROSITE" id="PS51257">
    <property type="entry name" value="PROKAR_LIPOPROTEIN"/>
    <property type="match status" value="1"/>
</dbReference>
<proteinExistence type="predicted"/>
<accession>A0A380KC11</accession>
<dbReference type="SMART" id="SM00062">
    <property type="entry name" value="PBPb"/>
    <property type="match status" value="1"/>
</dbReference>
<dbReference type="OrthoDB" id="9775197at2"/>
<sequence length="277" mass="30973">MTLKKWIVGAVVALGLVSLTACSSSSNTKKDNWDTYQSKKTITIGFDNTFVPMGYENEKGENVGFDIDLANAVFKQYGITVKWQPINWDLKETELTNGKIDMIWNGYSVTDERLKKVSFTIPYMKNDQVLVTKKSSGITSFEGMKGKTLGAQAGSSGYAAFNDQPKVLKNLVKGNDATQYETFTQALIDLKNDRIDGLLIDRVYANYYLKQEGELDNYNIITGSFESEDFATGARKADKTLIKKVNAALRKLYQSGDFQKISNKWFGEDVATSEVKN</sequence>
<evidence type="ECO:0000256" key="1">
    <source>
        <dbReference type="ARBA" id="ARBA00022729"/>
    </source>
</evidence>
<feature type="domain" description="Solute-binding protein family 3/N-terminal" evidence="3">
    <location>
        <begin position="41"/>
        <end position="269"/>
    </location>
</feature>
<feature type="signal peptide" evidence="2">
    <location>
        <begin position="1"/>
        <end position="23"/>
    </location>
</feature>
<dbReference type="EMBL" id="UHFN01000007">
    <property type="protein sequence ID" value="SUN61770.1"/>
    <property type="molecule type" value="Genomic_DNA"/>
</dbReference>
<dbReference type="PANTHER" id="PTHR35936">
    <property type="entry name" value="MEMBRANE-BOUND LYTIC MUREIN TRANSGLYCOSYLASE F"/>
    <property type="match status" value="1"/>
</dbReference>
<dbReference type="InterPro" id="IPR001638">
    <property type="entry name" value="Solute-binding_3/MltF_N"/>
</dbReference>
<dbReference type="SUPFAM" id="SSF53850">
    <property type="entry name" value="Periplasmic binding protein-like II"/>
    <property type="match status" value="1"/>
</dbReference>
<dbReference type="PANTHER" id="PTHR35936:SF34">
    <property type="entry name" value="ABC TRANSPORTER EXTRACELLULAR-BINDING PROTEIN YCKB-RELATED"/>
    <property type="match status" value="1"/>
</dbReference>
<keyword evidence="5" id="KW-1185">Reference proteome</keyword>
<dbReference type="Proteomes" id="UP000254924">
    <property type="component" value="Unassembled WGS sequence"/>
</dbReference>
<organism evidence="4 5">
    <name type="scientific">Streptococcus hyointestinalis</name>
    <dbReference type="NCBI Taxonomy" id="1337"/>
    <lineage>
        <taxon>Bacteria</taxon>
        <taxon>Bacillati</taxon>
        <taxon>Bacillota</taxon>
        <taxon>Bacilli</taxon>
        <taxon>Lactobacillales</taxon>
        <taxon>Streptococcaceae</taxon>
        <taxon>Streptococcus</taxon>
    </lineage>
</organism>
<evidence type="ECO:0000259" key="3">
    <source>
        <dbReference type="SMART" id="SM00062"/>
    </source>
</evidence>
<dbReference type="CDD" id="cd00996">
    <property type="entry name" value="PBP2_AatB_like"/>
    <property type="match status" value="1"/>
</dbReference>
<evidence type="ECO:0000256" key="2">
    <source>
        <dbReference type="SAM" id="SignalP"/>
    </source>
</evidence>